<dbReference type="AlphaFoldDB" id="A0A7J3G7D1"/>
<feature type="region of interest" description="Disordered" evidence="1">
    <location>
        <begin position="206"/>
        <end position="225"/>
    </location>
</feature>
<comment type="caution">
    <text evidence="2">The sequence shown here is derived from an EMBL/GenBank/DDBJ whole genome shotgun (WGS) entry which is preliminary data.</text>
</comment>
<feature type="region of interest" description="Disordered" evidence="1">
    <location>
        <begin position="632"/>
        <end position="694"/>
    </location>
</feature>
<organism evidence="2">
    <name type="scientific">Caldiarchaeum subterraneum</name>
    <dbReference type="NCBI Taxonomy" id="311458"/>
    <lineage>
        <taxon>Archaea</taxon>
        <taxon>Nitrososphaerota</taxon>
        <taxon>Candidatus Caldarchaeales</taxon>
        <taxon>Candidatus Caldarchaeaceae</taxon>
        <taxon>Candidatus Caldarchaeum</taxon>
    </lineage>
</organism>
<name>A0A7J3G7D1_CALS0</name>
<feature type="compositionally biased region" description="Basic and acidic residues" evidence="1">
    <location>
        <begin position="473"/>
        <end position="495"/>
    </location>
</feature>
<feature type="compositionally biased region" description="Polar residues" evidence="1">
    <location>
        <begin position="635"/>
        <end position="645"/>
    </location>
</feature>
<accession>A0A7J3G7D1</accession>
<feature type="compositionally biased region" description="Basic and acidic residues" evidence="1">
    <location>
        <begin position="647"/>
        <end position="681"/>
    </location>
</feature>
<proteinExistence type="predicted"/>
<gene>
    <name evidence="2" type="ORF">ENU43_08380</name>
</gene>
<sequence length="916" mass="101479">MKKSSLFLVVLLLATALVSATRAEENVTVEVNADPFECVTRVAVFSETRAQPVKLTSTGSRWVTEPIPRGEVVTISFEISEDCRDPVLVNDVTLEKVYGTRYSLVLNYPASFTIKAKRTPPSYVSITTSPAECLYSIQSTKPVKKEGDTYIIGPIRYGEAVGIRPTIRQGCSFKEWVGDPYAAASPRPDITLQPMSNISLTLVLTLPQTPPPPETSTEKPGGEQPLGNMLNSLMQYLPFMIGAVAASAGAYASYKAAAAAREKRRREEEFQRRLGVAKAAFSQASKSMIIKRGWLWLEVDPVEEVLHGRDIDRLTTAYLMLASVIPISPKMRERLYHETVNEYNAATGSSIAGYHSQASLSSAADALIRLSVQLALEDPAIEKARAEITRRGGDPFTIPRHLIGLDTVVYEARGVSIFDLGFKLEGEEKHAEPEQVVKLIKCPKCGAKAFESFKHCVSCGAKLQEETREEEPAETHVETRPKITQEHKEPEEKPKPPQKPKPVSMETAKTQPRVVVEEPKPAQQPRIEKPPVLVRASSGSQTTWELPKWLVDELAGLDVDPEEFKAAAEQIAGSEDVEKAAYKAAFTIARNKGLIDSDEVAALATSLATLLPYAVQEYRSSIVENMDRTAATIPVTEQTHTTTENKPLAKEEEKQQKPEQPEDIHTLPETEKQEKESRVVERVQQPASTSIEDTIPLDELPEKWSIFGTAYLLDSSYILAPGLPTSIIASRFRGKGRVYDLEKAARTVSEDVLARYIQGGPCLLILTRGRYPRRRMRTLDVEEGYKPLRLLKGVVNRVEPSKLILLTHPAIYESLPEQVINRLKTVKVTLDLEKARQKLRQHIQAEAEGLEVAQALLPELAQSLAEGEDALKKYLLEVMSEDDAQLVAEVIMSRLYGRPISEEVPRALALSLGVVE</sequence>
<reference evidence="2" key="1">
    <citation type="journal article" date="2020" name="mSystems">
        <title>Genome- and Community-Level Interaction Insights into Carbon Utilization and Element Cycling Functions of Hydrothermarchaeota in Hydrothermal Sediment.</title>
        <authorList>
            <person name="Zhou Z."/>
            <person name="Liu Y."/>
            <person name="Xu W."/>
            <person name="Pan J."/>
            <person name="Luo Z.H."/>
            <person name="Li M."/>
        </authorList>
    </citation>
    <scope>NUCLEOTIDE SEQUENCE [LARGE SCALE GENOMIC DNA]</scope>
    <source>
        <strain evidence="2">SpSt-669</strain>
    </source>
</reference>
<feature type="region of interest" description="Disordered" evidence="1">
    <location>
        <begin position="464"/>
        <end position="526"/>
    </location>
</feature>
<evidence type="ECO:0000313" key="2">
    <source>
        <dbReference type="EMBL" id="HGL41661.1"/>
    </source>
</evidence>
<protein>
    <submittedName>
        <fullName evidence="2">Uncharacterized protein</fullName>
    </submittedName>
</protein>
<dbReference type="EMBL" id="DTCM01000103">
    <property type="protein sequence ID" value="HGL41661.1"/>
    <property type="molecule type" value="Genomic_DNA"/>
</dbReference>
<evidence type="ECO:0000256" key="1">
    <source>
        <dbReference type="SAM" id="MobiDB-lite"/>
    </source>
</evidence>